<keyword evidence="6" id="KW-1185">Reference proteome</keyword>
<evidence type="ECO:0000256" key="2">
    <source>
        <dbReference type="ARBA" id="ARBA00022741"/>
    </source>
</evidence>
<accession>A0ABP6TNH2</accession>
<dbReference type="SMART" id="SM00382">
    <property type="entry name" value="AAA"/>
    <property type="match status" value="1"/>
</dbReference>
<dbReference type="Proteomes" id="UP001501455">
    <property type="component" value="Unassembled WGS sequence"/>
</dbReference>
<organism evidence="5 6">
    <name type="scientific">Streptomyces prasinosporus</name>
    <dbReference type="NCBI Taxonomy" id="68256"/>
    <lineage>
        <taxon>Bacteria</taxon>
        <taxon>Bacillati</taxon>
        <taxon>Actinomycetota</taxon>
        <taxon>Actinomycetes</taxon>
        <taxon>Kitasatosporales</taxon>
        <taxon>Streptomycetaceae</taxon>
        <taxon>Streptomyces</taxon>
        <taxon>Streptomyces albogriseolus group</taxon>
    </lineage>
</organism>
<dbReference type="SUPFAM" id="SSF52540">
    <property type="entry name" value="P-loop containing nucleoside triphosphate hydrolases"/>
    <property type="match status" value="1"/>
</dbReference>
<keyword evidence="3 5" id="KW-0067">ATP-binding</keyword>
<dbReference type="RefSeq" id="WP_345575413.1">
    <property type="nucleotide sequence ID" value="NZ_BAAAXF010000019.1"/>
</dbReference>
<dbReference type="PROSITE" id="PS00211">
    <property type="entry name" value="ABC_TRANSPORTER_1"/>
    <property type="match status" value="1"/>
</dbReference>
<gene>
    <name evidence="5" type="ORF">GCM10019016_027110</name>
</gene>
<dbReference type="PANTHER" id="PTHR24220:SF685">
    <property type="entry name" value="ABC TRANSPORTER RELATED"/>
    <property type="match status" value="1"/>
</dbReference>
<keyword evidence="2" id="KW-0547">Nucleotide-binding</keyword>
<proteinExistence type="predicted"/>
<dbReference type="PANTHER" id="PTHR24220">
    <property type="entry name" value="IMPORT ATP-BINDING PROTEIN"/>
    <property type="match status" value="1"/>
</dbReference>
<comment type="caution">
    <text evidence="5">The sequence shown here is derived from an EMBL/GenBank/DDBJ whole genome shotgun (WGS) entry which is preliminary data.</text>
</comment>
<protein>
    <submittedName>
        <fullName evidence="5">ABC transporter ATP-binding protein</fullName>
    </submittedName>
</protein>
<evidence type="ECO:0000313" key="5">
    <source>
        <dbReference type="EMBL" id="GAA3495611.1"/>
    </source>
</evidence>
<evidence type="ECO:0000313" key="6">
    <source>
        <dbReference type="Proteomes" id="UP001501455"/>
    </source>
</evidence>
<reference evidence="6" key="1">
    <citation type="journal article" date="2019" name="Int. J. Syst. Evol. Microbiol.">
        <title>The Global Catalogue of Microorganisms (GCM) 10K type strain sequencing project: providing services to taxonomists for standard genome sequencing and annotation.</title>
        <authorList>
            <consortium name="The Broad Institute Genomics Platform"/>
            <consortium name="The Broad Institute Genome Sequencing Center for Infectious Disease"/>
            <person name="Wu L."/>
            <person name="Ma J."/>
        </authorList>
    </citation>
    <scope>NUCLEOTIDE SEQUENCE [LARGE SCALE GENOMIC DNA]</scope>
    <source>
        <strain evidence="6">JCM 4816</strain>
    </source>
</reference>
<dbReference type="InterPro" id="IPR003439">
    <property type="entry name" value="ABC_transporter-like_ATP-bd"/>
</dbReference>
<dbReference type="EMBL" id="BAAAXF010000019">
    <property type="protein sequence ID" value="GAA3495611.1"/>
    <property type="molecule type" value="Genomic_DNA"/>
</dbReference>
<evidence type="ECO:0000259" key="4">
    <source>
        <dbReference type="PROSITE" id="PS50893"/>
    </source>
</evidence>
<name>A0ABP6TNH2_9ACTN</name>
<keyword evidence="1" id="KW-0813">Transport</keyword>
<dbReference type="GO" id="GO:0005524">
    <property type="term" value="F:ATP binding"/>
    <property type="evidence" value="ECO:0007669"/>
    <property type="project" value="UniProtKB-KW"/>
</dbReference>
<dbReference type="InterPro" id="IPR017871">
    <property type="entry name" value="ABC_transporter-like_CS"/>
</dbReference>
<feature type="domain" description="ABC transporter" evidence="4">
    <location>
        <begin position="5"/>
        <end position="252"/>
    </location>
</feature>
<dbReference type="CDD" id="cd03255">
    <property type="entry name" value="ABC_MJ0796_LolCDE_FtsE"/>
    <property type="match status" value="1"/>
</dbReference>
<dbReference type="InterPro" id="IPR015854">
    <property type="entry name" value="ABC_transpr_LolD-like"/>
</dbReference>
<dbReference type="InterPro" id="IPR017911">
    <property type="entry name" value="MacB-like_ATP-bd"/>
</dbReference>
<dbReference type="Pfam" id="PF00005">
    <property type="entry name" value="ABC_tran"/>
    <property type="match status" value="1"/>
</dbReference>
<sequence length="253" mass="26293">MDDAVRLESLTKTYGSGDGAVSALREISLSFPRGSFTAIMGPSGSGKSTLLQCAAGLDRPTSGRVFIDGQDITGLNETRLTELRRDSTGFIFQSFNLLPSLTAEQNVALPMRLAGRTPPRGAVRQALAQVGLEKKAGSRPSQLSGGQQQRVAIARALVTRPAVLFADEPTGALDLTTGRELLGTLRALAGTGGATGGAGDRVTTTIVMVTHDPNVAAHADRVLFLADGSLVGELLQPTAEDVAARMTHLAVSS</sequence>
<evidence type="ECO:0000256" key="1">
    <source>
        <dbReference type="ARBA" id="ARBA00022448"/>
    </source>
</evidence>
<dbReference type="PROSITE" id="PS50893">
    <property type="entry name" value="ABC_TRANSPORTER_2"/>
    <property type="match status" value="1"/>
</dbReference>
<dbReference type="Gene3D" id="3.40.50.300">
    <property type="entry name" value="P-loop containing nucleotide triphosphate hydrolases"/>
    <property type="match status" value="1"/>
</dbReference>
<dbReference type="InterPro" id="IPR003593">
    <property type="entry name" value="AAA+_ATPase"/>
</dbReference>
<dbReference type="InterPro" id="IPR027417">
    <property type="entry name" value="P-loop_NTPase"/>
</dbReference>
<evidence type="ECO:0000256" key="3">
    <source>
        <dbReference type="ARBA" id="ARBA00022840"/>
    </source>
</evidence>